<dbReference type="Proteomes" id="UP000008555">
    <property type="component" value="Chromosome"/>
</dbReference>
<dbReference type="SUPFAM" id="SSF52540">
    <property type="entry name" value="P-loop containing nucleoside triphosphate hydrolases"/>
    <property type="match status" value="1"/>
</dbReference>
<organism evidence="2 3">
    <name type="scientific">Coxiella burnetii (strain Dugway 5J108-111)</name>
    <dbReference type="NCBI Taxonomy" id="434922"/>
    <lineage>
        <taxon>Bacteria</taxon>
        <taxon>Pseudomonadati</taxon>
        <taxon>Pseudomonadota</taxon>
        <taxon>Gammaproteobacteria</taxon>
        <taxon>Legionellales</taxon>
        <taxon>Coxiellaceae</taxon>
        <taxon>Coxiella</taxon>
    </lineage>
</organism>
<reference evidence="2 3" key="1">
    <citation type="journal article" date="2009" name="Infect. Immun.">
        <title>Comparative genomics reveal extensive transposon-mediated genomic plasticity and diversity among potential effector proteins within the genus Coxiella.</title>
        <authorList>
            <person name="Beare P.A."/>
            <person name="Unsworth N."/>
            <person name="Andoh M."/>
            <person name="Voth D.E."/>
            <person name="Omsland A."/>
            <person name="Gilk S.D."/>
            <person name="Williams K.P."/>
            <person name="Sobral B.W."/>
            <person name="Kupko J.J.III."/>
            <person name="Porcella S.F."/>
            <person name="Samuel J.E."/>
            <person name="Heinzen R.A."/>
        </authorList>
    </citation>
    <scope>NUCLEOTIDE SEQUENCE [LARGE SCALE GENOMIC DNA]</scope>
    <source>
        <strain evidence="2 3">Dugway 5J108-111</strain>
    </source>
</reference>
<evidence type="ECO:0000313" key="2">
    <source>
        <dbReference type="EMBL" id="ABS77023.2"/>
    </source>
</evidence>
<dbReference type="RefSeq" id="WP_011996488.1">
    <property type="nucleotide sequence ID" value="NC_009727.1"/>
</dbReference>
<dbReference type="PANTHER" id="PTHR33295">
    <property type="entry name" value="ATPASE"/>
    <property type="match status" value="1"/>
</dbReference>
<gene>
    <name evidence="2" type="ordered locus">CBUD_0242</name>
</gene>
<protein>
    <submittedName>
        <fullName evidence="2">Hypothetical ATPase</fullName>
    </submittedName>
</protein>
<dbReference type="AlphaFoldDB" id="A9KBX1"/>
<dbReference type="InterPro" id="IPR041682">
    <property type="entry name" value="AAA_14"/>
</dbReference>
<dbReference type="HOGENOM" id="CLU_650054_0_0_6"/>
<accession>A9KBX1</accession>
<name>A9KBX1_COXBN</name>
<dbReference type="KEGG" id="cbd:CBUD_0242"/>
<sequence>MSLTEINEFLASGEINRPGLFPHLDQLERASFIFEVDFGLKTTLPTEPGIISIRGPRQYGKSTWLERELRQSIIDFGPASAFYLNGDDILERDRLEQAIQKLLPAFSKQAAVRRLFIDEITAIPNWEVVLKKLSDRGHLGDILIVTTGSNATDLRRGFERLPGRKGKLDRTNYFFTPIAYKEFHRVCHSTLGTNTLAAYLLSGGSPIACAELAEQHFLPEYVIELTRDWIDGEIMRADRSRVSLYNILQVLFKFGGTPVGQAKLAREAGLANNTVAKGFITILHDLGVVIPCYPLDADKQIPILRKPSKFPITNLLAAVTYFPRRLRSIDDFHALSFQEKGIWIEWAVAQELFRRMAIRSEQMLKPLIFWQNKSHEIDFVYSPEHFLEVNYGKSSALEFSWFAHQFPQKQLTVINTRSFSTDQISGITLEEFLLSPDCCLSADKV</sequence>
<dbReference type="InterPro" id="IPR027417">
    <property type="entry name" value="P-loop_NTPase"/>
</dbReference>
<dbReference type="Pfam" id="PF13173">
    <property type="entry name" value="AAA_14"/>
    <property type="match status" value="1"/>
</dbReference>
<dbReference type="PANTHER" id="PTHR33295:SF18">
    <property type="entry name" value="AAA+ ATPASE DOMAIN-CONTAINING PROTEIN"/>
    <property type="match status" value="1"/>
</dbReference>
<dbReference type="EMBL" id="CP000733">
    <property type="protein sequence ID" value="ABS77023.2"/>
    <property type="molecule type" value="Genomic_DNA"/>
</dbReference>
<proteinExistence type="predicted"/>
<evidence type="ECO:0000259" key="1">
    <source>
        <dbReference type="Pfam" id="PF13173"/>
    </source>
</evidence>
<feature type="domain" description="AAA" evidence="1">
    <location>
        <begin position="49"/>
        <end position="183"/>
    </location>
</feature>
<evidence type="ECO:0000313" key="3">
    <source>
        <dbReference type="Proteomes" id="UP000008555"/>
    </source>
</evidence>